<proteinExistence type="predicted"/>
<dbReference type="InterPro" id="IPR010064">
    <property type="entry name" value="HK97-gp10_tail"/>
</dbReference>
<sequence>MFNLQIDGLEELENAIGNMQRKVSKMHKEALTAGATVIKDELYPNTPRSDKAQKHMQDDLDITRLRTDGDGGKYVAVGWPKSKSRKDTQWRIHFPEFGTLHQPAQKFFTRTIDAKWDEAIRKVADKYRQALSKL</sequence>
<reference evidence="1 2" key="1">
    <citation type="submission" date="2017-06" db="EMBL/GenBank/DDBJ databases">
        <title>Draft Genome Sequence of Bacillus sp Strain 36R Isolated from saline sediment at Atanasia, Sonora, Mexico.</title>
        <authorList>
            <person name="Sanchez Diaz R."/>
            <person name="Quiroz Macias M.E."/>
            <person name="Ibarra Gamez J.C."/>
            <person name="Enciso Ibarra J."/>
            <person name="Gomez Gil B."/>
            <person name="Galaviz Silva L."/>
        </authorList>
    </citation>
    <scope>NUCLEOTIDE SEQUENCE [LARGE SCALE GENOMIC DNA]</scope>
    <source>
        <strain evidence="1 2">36R_ATNSAL</strain>
    </source>
</reference>
<dbReference type="Proteomes" id="UP000228754">
    <property type="component" value="Unassembled WGS sequence"/>
</dbReference>
<evidence type="ECO:0000313" key="1">
    <source>
        <dbReference type="EMBL" id="PCK14770.1"/>
    </source>
</evidence>
<organism evidence="1 2">
    <name type="scientific">Bacillus pumilus</name>
    <name type="common">Bacillus mesentericus</name>
    <dbReference type="NCBI Taxonomy" id="1408"/>
    <lineage>
        <taxon>Bacteria</taxon>
        <taxon>Bacillati</taxon>
        <taxon>Bacillota</taxon>
        <taxon>Bacilli</taxon>
        <taxon>Bacillales</taxon>
        <taxon>Bacillaceae</taxon>
        <taxon>Bacillus</taxon>
    </lineage>
</organism>
<gene>
    <name evidence="1" type="ORF">CEY02_21115</name>
</gene>
<dbReference type="Pfam" id="PF04883">
    <property type="entry name" value="HK97-gp10_like"/>
    <property type="match status" value="1"/>
</dbReference>
<dbReference type="OrthoDB" id="886754at2"/>
<accession>A0A2A5IBQ2</accession>
<evidence type="ECO:0008006" key="3">
    <source>
        <dbReference type="Google" id="ProtNLM"/>
    </source>
</evidence>
<protein>
    <recommendedName>
        <fullName evidence="3">HK97 gp10 family phage protein</fullName>
    </recommendedName>
</protein>
<dbReference type="AlphaFoldDB" id="A0A2A5IBQ2"/>
<name>A0A2A5IBQ2_BACPU</name>
<dbReference type="EMBL" id="NKHG01000255">
    <property type="protein sequence ID" value="PCK14770.1"/>
    <property type="molecule type" value="Genomic_DNA"/>
</dbReference>
<evidence type="ECO:0000313" key="2">
    <source>
        <dbReference type="Proteomes" id="UP000228754"/>
    </source>
</evidence>
<comment type="caution">
    <text evidence="1">The sequence shown here is derived from an EMBL/GenBank/DDBJ whole genome shotgun (WGS) entry which is preliminary data.</text>
</comment>
<dbReference type="NCBIfam" id="TIGR01725">
    <property type="entry name" value="phge_HK97_gp10"/>
    <property type="match status" value="1"/>
</dbReference>